<evidence type="ECO:0000313" key="1">
    <source>
        <dbReference type="EMBL" id="KPL71586.1"/>
    </source>
</evidence>
<reference evidence="1 2" key="1">
    <citation type="submission" date="2015-07" db="EMBL/GenBank/DDBJ databases">
        <title>Genome sequence of Leptolinea tardivitalis DSM 16556.</title>
        <authorList>
            <person name="Hemp J."/>
            <person name="Ward L.M."/>
            <person name="Pace L.A."/>
            <person name="Fischer W.W."/>
        </authorList>
    </citation>
    <scope>NUCLEOTIDE SEQUENCE [LARGE SCALE GENOMIC DNA]</scope>
    <source>
        <strain evidence="1 2">YMTK-2</strain>
    </source>
</reference>
<dbReference type="EMBL" id="LGCK01000010">
    <property type="protein sequence ID" value="KPL71586.1"/>
    <property type="molecule type" value="Genomic_DNA"/>
</dbReference>
<keyword evidence="2" id="KW-1185">Reference proteome</keyword>
<evidence type="ECO:0000313" key="2">
    <source>
        <dbReference type="Proteomes" id="UP000050430"/>
    </source>
</evidence>
<comment type="caution">
    <text evidence="1">The sequence shown here is derived from an EMBL/GenBank/DDBJ whole genome shotgun (WGS) entry which is preliminary data.</text>
</comment>
<organism evidence="1 2">
    <name type="scientific">Leptolinea tardivitalis</name>
    <dbReference type="NCBI Taxonomy" id="229920"/>
    <lineage>
        <taxon>Bacteria</taxon>
        <taxon>Bacillati</taxon>
        <taxon>Chloroflexota</taxon>
        <taxon>Anaerolineae</taxon>
        <taxon>Anaerolineales</taxon>
        <taxon>Anaerolineaceae</taxon>
        <taxon>Leptolinea</taxon>
    </lineage>
</organism>
<dbReference type="Proteomes" id="UP000050430">
    <property type="component" value="Unassembled WGS sequence"/>
</dbReference>
<sequence length="76" mass="8249">MFLWPCPTVTRGGGYPSPCPVQRGLSSAPLKVMTRSSSQPGAFIIPGQVFPVNHQLRYNPAGDIVKTTRINAVSFF</sequence>
<name>A0A0N8GL59_9CHLR</name>
<accession>A0A0N8GL59</accession>
<protein>
    <submittedName>
        <fullName evidence="1">Uncharacterized protein</fullName>
    </submittedName>
</protein>
<dbReference type="AlphaFoldDB" id="A0A0N8GL59"/>
<proteinExistence type="predicted"/>
<gene>
    <name evidence="1" type="ORF">ADM99_08845</name>
</gene>